<dbReference type="GO" id="GO:1900449">
    <property type="term" value="P:regulation of glutamate receptor signaling pathway"/>
    <property type="evidence" value="ECO:0007669"/>
    <property type="project" value="InterPro"/>
</dbReference>
<evidence type="ECO:0000313" key="2">
    <source>
        <dbReference type="EMBL" id="AWO97216.1"/>
    </source>
</evidence>
<dbReference type="AlphaFoldDB" id="A0A2U9B008"/>
<organism evidence="2 3">
    <name type="scientific">Scophthalmus maximus</name>
    <name type="common">Turbot</name>
    <name type="synonym">Psetta maxima</name>
    <dbReference type="NCBI Taxonomy" id="52904"/>
    <lineage>
        <taxon>Eukaryota</taxon>
        <taxon>Metazoa</taxon>
        <taxon>Chordata</taxon>
        <taxon>Craniata</taxon>
        <taxon>Vertebrata</taxon>
        <taxon>Euteleostomi</taxon>
        <taxon>Actinopterygii</taxon>
        <taxon>Neopterygii</taxon>
        <taxon>Teleostei</taxon>
        <taxon>Neoteleostei</taxon>
        <taxon>Acanthomorphata</taxon>
        <taxon>Carangaria</taxon>
        <taxon>Pleuronectiformes</taxon>
        <taxon>Pleuronectoidei</taxon>
        <taxon>Scophthalmidae</taxon>
        <taxon>Scophthalmus</taxon>
    </lineage>
</organism>
<reference evidence="2 3" key="1">
    <citation type="submission" date="2017-12" db="EMBL/GenBank/DDBJ databases">
        <title>Integrating genomic resources of turbot (Scophthalmus maximus) in depth evaluation of genetic and physical mapping variation across individuals.</title>
        <authorList>
            <person name="Martinez P."/>
        </authorList>
    </citation>
    <scope>NUCLEOTIDE SEQUENCE [LARGE SCALE GENOMIC DNA]</scope>
</reference>
<dbReference type="PANTHER" id="PTHR46902:SF1">
    <property type="entry name" value="DOMON DOMAIN-CONTAINING PROTEIN FRRS1L"/>
    <property type="match status" value="1"/>
</dbReference>
<name>A0A2U9B008_SCOMX</name>
<dbReference type="GO" id="GO:0099072">
    <property type="term" value="P:regulation of postsynaptic membrane neurotransmitter receptor levels"/>
    <property type="evidence" value="ECO:0007669"/>
    <property type="project" value="TreeGrafter"/>
</dbReference>
<keyword evidence="3" id="KW-1185">Reference proteome</keyword>
<feature type="region of interest" description="Disordered" evidence="1">
    <location>
        <begin position="1"/>
        <end position="26"/>
    </location>
</feature>
<proteinExistence type="predicted"/>
<evidence type="ECO:0000256" key="1">
    <source>
        <dbReference type="SAM" id="MobiDB-lite"/>
    </source>
</evidence>
<accession>A0A2U9B008</accession>
<evidence type="ECO:0000313" key="3">
    <source>
        <dbReference type="Proteomes" id="UP000246464"/>
    </source>
</evidence>
<dbReference type="Proteomes" id="UP000246464">
    <property type="component" value="Chromosome 2"/>
</dbReference>
<gene>
    <name evidence="2" type="ORF">SMAX5B_019759</name>
</gene>
<sequence>MTSPTTHNMSSPTTHNMTSPMTHNMTSAPQLTVNTTVETLDTPVSNTGCGTEQLCASEPSNCDPSTGASCFFFSAKQQPGSQNLEFSLSGESEGYIAATLSPDATLGDNDPTYICANNNSFVQFFSTVLVNGSLTQTELSVNSVKGKVNGKKIQCTFTATVPNSATRRPRGAPTDAAILISTGAFNNNSGTLGSPTAKFSSDVVNLSNPNTTVTNQLSTNTTSSPTTAHAITFQQTLMQVLLISVGALSLALV</sequence>
<protein>
    <submittedName>
        <fullName evidence="2">Putative ferric-chelate reductase 1</fullName>
    </submittedName>
</protein>
<dbReference type="PANTHER" id="PTHR46902">
    <property type="entry name" value="DOMON DOMAIN-CONTAINING PROTEIN FRRS1L"/>
    <property type="match status" value="1"/>
</dbReference>
<dbReference type="InterPro" id="IPR042789">
    <property type="entry name" value="FRRS1L"/>
</dbReference>
<dbReference type="EMBL" id="CP026244">
    <property type="protein sequence ID" value="AWO97216.1"/>
    <property type="molecule type" value="Genomic_DNA"/>
</dbReference>